<name>A0A221MFG2_9BACI</name>
<dbReference type="Proteomes" id="UP000204391">
    <property type="component" value="Chromosome"/>
</dbReference>
<organism evidence="1 2">
    <name type="scientific">Virgibacillus necropolis</name>
    <dbReference type="NCBI Taxonomy" id="163877"/>
    <lineage>
        <taxon>Bacteria</taxon>
        <taxon>Bacillati</taxon>
        <taxon>Bacillota</taxon>
        <taxon>Bacilli</taxon>
        <taxon>Bacillales</taxon>
        <taxon>Bacillaceae</taxon>
        <taxon>Virgibacillus</taxon>
    </lineage>
</organism>
<gene>
    <name evidence="1" type="ORF">CFK40_15965</name>
</gene>
<accession>A0A221MFG2</accession>
<dbReference type="EMBL" id="CP022437">
    <property type="protein sequence ID" value="ASN06406.1"/>
    <property type="molecule type" value="Genomic_DNA"/>
</dbReference>
<evidence type="ECO:0000313" key="1">
    <source>
        <dbReference type="EMBL" id="ASN06406.1"/>
    </source>
</evidence>
<protein>
    <submittedName>
        <fullName evidence="1">Uncharacterized protein</fullName>
    </submittedName>
</protein>
<dbReference type="KEGG" id="vne:CFK40_15965"/>
<reference evidence="1 2" key="1">
    <citation type="journal article" date="2003" name="Int. J. Syst. Evol. Microbiol.">
        <title>Virgibacillus carmonensis sp. nov., Virgibacillus necropolis sp. nov. and Virgibacillus picturae sp. nov., three novel species isolated from deteriorated mural paintings, transfer of the species of the genus salibacillus to Virgibacillus, as Virgibacillus marismortui comb. nov. and Virgibacillus salexigens comb. nov., and emended description of the genus Virgibacillus.</title>
        <authorList>
            <person name="Heyrman J."/>
            <person name="Logan N.A."/>
            <person name="Busse H.J."/>
            <person name="Balcaen A."/>
            <person name="Lebbe L."/>
            <person name="Rodriguez-Diaz M."/>
            <person name="Swings J."/>
            <person name="De Vos P."/>
        </authorList>
    </citation>
    <scope>NUCLEOTIDE SEQUENCE [LARGE SCALE GENOMIC DNA]</scope>
    <source>
        <strain evidence="1 2">LMG 19488</strain>
    </source>
</reference>
<keyword evidence="2" id="KW-1185">Reference proteome</keyword>
<sequence>MQGTILRGKFNGFMYRASKDMILLLINFREGYNHELIEKLHDLVVKVINVSRTIFVEFE</sequence>
<dbReference type="AlphaFoldDB" id="A0A221MFG2"/>
<proteinExistence type="predicted"/>
<evidence type="ECO:0000313" key="2">
    <source>
        <dbReference type="Proteomes" id="UP000204391"/>
    </source>
</evidence>